<sequence length="1093" mass="126222">MDYMATYREKRKLRKSILDSRRKTVGFSATRDLNCGDESLLLTYEMSNTLGRKRKRSSKVGELPTNNVAPQHALAGRPSRFATHRGYGVEQLYLGLPEYECQSCGALLWYDERIKSRKGSTPRFSLCCGDGKVSLPLLHQTPNILDHLLDYSRCARSTTFRENIRIYNSMFAFTSIGAKIDSEINKKSGPYVFRISGQNHHRMGSLLPIDGERPKFAQLYIYDTENEVDNRMKAFNPVDKLQKIDRNIVEDLMKMFDRENEIVKAFRMARDRFKESDYRPIRLRLNGCRTETPQSNPSICSEIAGLIIGDFGSVDGQRDIVVEHKIAGLKRISDLHPSFTAMQYPILFPYGEDGFRIGMTYSNTSRGKVGSRKCVTMREFYAYRIQNRLIEGKTLIRGGKLFQQYVVDAFSCIEENRLDYIRRNQADLRTEVYRGMKDAVVAGDVDGNAIGKKIILPSSFIAGPRYMIQNYLDAIAICSQFGHPDLFITFTCNTQWLEIQNALQFIPGQKSEDRPDIISRVFKMKVEALMSDIKKENYFGRTIADLYTIEFQKRGLPHVHILVWLHPDHKLPTTADIDSIISAEIPDKDLDPIGYATVSKFMIHGPCGSTNPKVSCMAKGRCSKYFPREFRSETIVDENGFALYRRRNDERFVRKNDIDLDNRFVVPHNLQLVVKYQAHINVEWCNKSRLIKYLFKFMNKGLDRTRAIIEDSYLAHNSSFDEQYKHVDEIKRYLDCRYLSPYEAVWRLFKFDIHCREPTVERLCVHLPLMNNITYLGNQSLLDVLNRPNIEKTMFTEWMQANTTYDDARELTYAEFPTKWVWHSGDKVWTRRKQGNRIGRIIYICPNAGELYFLRMLLNKVKGPRNYTEIRTIDGIVHETFRAACNALGLLGDDMEWRQALEEASHWSSAADLRQLFVTLVMFCEVADPVKLWDDYWELLVGDLLYRLKQTLGVCDLRMPEVELQNYVLFELEVLFNKNCSSLSQFKLPTPNRMILEDMSNKLLREELEYDVDALKEEHVLLFKGLNDEQKTVYHTVLTSIYEDKGDIIFVYGHGGTGKTYLCQTIISKLRSEGKIVLAVASSGIASLLLPGG</sequence>
<keyword evidence="4" id="KW-1185">Reference proteome</keyword>
<dbReference type="RefSeq" id="XP_020105813.1">
    <property type="nucleotide sequence ID" value="XM_020250224.1"/>
</dbReference>
<dbReference type="GO" id="GO:0016787">
    <property type="term" value="F:hydrolase activity"/>
    <property type="evidence" value="ECO:0007669"/>
    <property type="project" value="UniProtKB-KW"/>
</dbReference>
<dbReference type="InterPro" id="IPR025476">
    <property type="entry name" value="Helitron_helicase-like"/>
</dbReference>
<dbReference type="GO" id="GO:0005524">
    <property type="term" value="F:ATP binding"/>
    <property type="evidence" value="ECO:0007669"/>
    <property type="project" value="UniProtKB-KW"/>
</dbReference>
<evidence type="ECO:0000313" key="5">
    <source>
        <dbReference type="RefSeq" id="XP_020105809.1"/>
    </source>
</evidence>
<dbReference type="OrthoDB" id="662314at2759"/>
<evidence type="ECO:0000313" key="9">
    <source>
        <dbReference type="RefSeq" id="XP_020105813.1"/>
    </source>
</evidence>
<feature type="domain" description="Helitron helicase-like" evidence="3">
    <location>
        <begin position="380"/>
        <end position="563"/>
    </location>
</feature>
<evidence type="ECO:0000313" key="4">
    <source>
        <dbReference type="Proteomes" id="UP000515123"/>
    </source>
</evidence>
<keyword evidence="1" id="KW-0547">Nucleotide-binding</keyword>
<dbReference type="Proteomes" id="UP000515123">
    <property type="component" value="Linkage group 16"/>
</dbReference>
<name>A0A6P5GKJ7_ANACO</name>
<dbReference type="InterPro" id="IPR010285">
    <property type="entry name" value="DNA_helicase_pif1-like_DEAD"/>
</dbReference>
<dbReference type="GeneID" id="109722257"/>
<gene>
    <name evidence="5 6 7 8 9" type="primary">LOC109722257</name>
</gene>
<evidence type="ECO:0000313" key="6">
    <source>
        <dbReference type="RefSeq" id="XP_020105810.1"/>
    </source>
</evidence>
<dbReference type="GO" id="GO:0043139">
    <property type="term" value="F:5'-3' DNA helicase activity"/>
    <property type="evidence" value="ECO:0007669"/>
    <property type="project" value="UniProtKB-EC"/>
</dbReference>
<keyword evidence="1" id="KW-0347">Helicase</keyword>
<feature type="domain" description="DNA helicase Pif1-like DEAD-box helicase" evidence="2">
    <location>
        <begin position="1026"/>
        <end position="1093"/>
    </location>
</feature>
<dbReference type="Pfam" id="PF14214">
    <property type="entry name" value="Helitron_like_N"/>
    <property type="match status" value="1"/>
</dbReference>
<keyword evidence="1" id="KW-0227">DNA damage</keyword>
<dbReference type="EC" id="5.6.2.3" evidence="1"/>
<keyword evidence="1" id="KW-0233">DNA recombination</keyword>
<keyword evidence="1" id="KW-0234">DNA repair</keyword>
<dbReference type="RefSeq" id="XP_020105812.1">
    <property type="nucleotide sequence ID" value="XM_020250223.1"/>
</dbReference>
<dbReference type="PANTHER" id="PTHR45786:SF74">
    <property type="entry name" value="ATP-DEPENDENT DNA HELICASE"/>
    <property type="match status" value="1"/>
</dbReference>
<organism evidence="6">
    <name type="scientific">Ananas comosus</name>
    <name type="common">Pineapple</name>
    <name type="synonym">Ananas ananas</name>
    <dbReference type="NCBI Taxonomy" id="4615"/>
    <lineage>
        <taxon>Eukaryota</taxon>
        <taxon>Viridiplantae</taxon>
        <taxon>Streptophyta</taxon>
        <taxon>Embryophyta</taxon>
        <taxon>Tracheophyta</taxon>
        <taxon>Spermatophyta</taxon>
        <taxon>Magnoliopsida</taxon>
        <taxon>Liliopsida</taxon>
        <taxon>Poales</taxon>
        <taxon>Bromeliaceae</taxon>
        <taxon>Bromelioideae</taxon>
        <taxon>Ananas</taxon>
    </lineage>
</organism>
<proteinExistence type="inferred from homology"/>
<evidence type="ECO:0000259" key="3">
    <source>
        <dbReference type="Pfam" id="PF14214"/>
    </source>
</evidence>
<dbReference type="GO" id="GO:0000723">
    <property type="term" value="P:telomere maintenance"/>
    <property type="evidence" value="ECO:0007669"/>
    <property type="project" value="InterPro"/>
</dbReference>
<dbReference type="SUPFAM" id="SSF52540">
    <property type="entry name" value="P-loop containing nucleoside triphosphate hydrolases"/>
    <property type="match status" value="1"/>
</dbReference>
<dbReference type="GO" id="GO:0006310">
    <property type="term" value="P:DNA recombination"/>
    <property type="evidence" value="ECO:0007669"/>
    <property type="project" value="UniProtKB-KW"/>
</dbReference>
<dbReference type="Gene3D" id="3.40.50.300">
    <property type="entry name" value="P-loop containing nucleotide triphosphate hydrolases"/>
    <property type="match status" value="1"/>
</dbReference>
<comment type="cofactor">
    <cofactor evidence="1">
        <name>Mg(2+)</name>
        <dbReference type="ChEBI" id="CHEBI:18420"/>
    </cofactor>
</comment>
<evidence type="ECO:0000259" key="2">
    <source>
        <dbReference type="Pfam" id="PF05970"/>
    </source>
</evidence>
<dbReference type="PANTHER" id="PTHR45786">
    <property type="entry name" value="DNA BINDING PROTEIN-LIKE"/>
    <property type="match status" value="1"/>
</dbReference>
<dbReference type="RefSeq" id="XP_020105811.1">
    <property type="nucleotide sequence ID" value="XM_020250222.1"/>
</dbReference>
<keyword evidence="1" id="KW-0378">Hydrolase</keyword>
<dbReference type="GO" id="GO:0006281">
    <property type="term" value="P:DNA repair"/>
    <property type="evidence" value="ECO:0007669"/>
    <property type="project" value="UniProtKB-KW"/>
</dbReference>
<evidence type="ECO:0000256" key="1">
    <source>
        <dbReference type="RuleBase" id="RU363044"/>
    </source>
</evidence>
<reference evidence="4" key="1">
    <citation type="journal article" date="2015" name="Nat. Genet.">
        <title>The pineapple genome and the evolution of CAM photosynthesis.</title>
        <authorList>
            <person name="Ming R."/>
            <person name="VanBuren R."/>
            <person name="Wai C.M."/>
            <person name="Tang H."/>
            <person name="Schatz M.C."/>
            <person name="Bowers J.E."/>
            <person name="Lyons E."/>
            <person name="Wang M.L."/>
            <person name="Chen J."/>
            <person name="Biggers E."/>
            <person name="Zhang J."/>
            <person name="Huang L."/>
            <person name="Zhang L."/>
            <person name="Miao W."/>
            <person name="Zhang J."/>
            <person name="Ye Z."/>
            <person name="Miao C."/>
            <person name="Lin Z."/>
            <person name="Wang H."/>
            <person name="Zhou H."/>
            <person name="Yim W.C."/>
            <person name="Priest H.D."/>
            <person name="Zheng C."/>
            <person name="Woodhouse M."/>
            <person name="Edger P.P."/>
            <person name="Guyot R."/>
            <person name="Guo H.B."/>
            <person name="Guo H."/>
            <person name="Zheng G."/>
            <person name="Singh R."/>
            <person name="Sharma A."/>
            <person name="Min X."/>
            <person name="Zheng Y."/>
            <person name="Lee H."/>
            <person name="Gurtowski J."/>
            <person name="Sedlazeck F.J."/>
            <person name="Harkess A."/>
            <person name="McKain M.R."/>
            <person name="Liao Z."/>
            <person name="Fang J."/>
            <person name="Liu J."/>
            <person name="Zhang X."/>
            <person name="Zhang Q."/>
            <person name="Hu W."/>
            <person name="Qin Y."/>
            <person name="Wang K."/>
            <person name="Chen L.Y."/>
            <person name="Shirley N."/>
            <person name="Lin Y.R."/>
            <person name="Liu L.Y."/>
            <person name="Hernandez A.G."/>
            <person name="Wright C.L."/>
            <person name="Bulone V."/>
            <person name="Tuskan G.A."/>
            <person name="Heath K."/>
            <person name="Zee F."/>
            <person name="Moore P.H."/>
            <person name="Sunkar R."/>
            <person name="Leebens-Mack J.H."/>
            <person name="Mockler T."/>
            <person name="Bennetzen J.L."/>
            <person name="Freeling M."/>
            <person name="Sankoff D."/>
            <person name="Paterson A.H."/>
            <person name="Zhu X."/>
            <person name="Yang X."/>
            <person name="Smith J.A."/>
            <person name="Cushman J.C."/>
            <person name="Paull R.E."/>
            <person name="Yu Q."/>
        </authorList>
    </citation>
    <scope>NUCLEOTIDE SEQUENCE [LARGE SCALE GENOMIC DNA]</scope>
    <source>
        <strain evidence="4">cv. F153</strain>
    </source>
</reference>
<comment type="catalytic activity">
    <reaction evidence="1">
        <text>ATP + H2O = ADP + phosphate + H(+)</text>
        <dbReference type="Rhea" id="RHEA:13065"/>
        <dbReference type="ChEBI" id="CHEBI:15377"/>
        <dbReference type="ChEBI" id="CHEBI:15378"/>
        <dbReference type="ChEBI" id="CHEBI:30616"/>
        <dbReference type="ChEBI" id="CHEBI:43474"/>
        <dbReference type="ChEBI" id="CHEBI:456216"/>
        <dbReference type="EC" id="5.6.2.3"/>
    </reaction>
</comment>
<dbReference type="RefSeq" id="XP_020105810.1">
    <property type="nucleotide sequence ID" value="XM_020250221.1"/>
</dbReference>
<evidence type="ECO:0000313" key="8">
    <source>
        <dbReference type="RefSeq" id="XP_020105812.1"/>
    </source>
</evidence>
<protein>
    <recommendedName>
        <fullName evidence="1">ATP-dependent DNA helicase</fullName>
        <ecNumber evidence="1">5.6.2.3</ecNumber>
    </recommendedName>
</protein>
<dbReference type="Pfam" id="PF05970">
    <property type="entry name" value="PIF1"/>
    <property type="match status" value="1"/>
</dbReference>
<accession>A0A6P5GKJ7</accession>
<comment type="similarity">
    <text evidence="1">Belongs to the helicase family.</text>
</comment>
<evidence type="ECO:0000313" key="7">
    <source>
        <dbReference type="RefSeq" id="XP_020105811.1"/>
    </source>
</evidence>
<dbReference type="AlphaFoldDB" id="A0A6P5GKJ7"/>
<reference evidence="5 6" key="2">
    <citation type="submission" date="2025-04" db="UniProtKB">
        <authorList>
            <consortium name="RefSeq"/>
        </authorList>
    </citation>
    <scope>IDENTIFICATION</scope>
    <source>
        <tissue evidence="5 6">Leaf</tissue>
    </source>
</reference>
<dbReference type="InterPro" id="IPR027417">
    <property type="entry name" value="P-loop_NTPase"/>
</dbReference>
<keyword evidence="1" id="KW-0067">ATP-binding</keyword>
<dbReference type="RefSeq" id="XP_020105809.1">
    <property type="nucleotide sequence ID" value="XM_020250220.1"/>
</dbReference>